<evidence type="ECO:0000256" key="3">
    <source>
        <dbReference type="SAM" id="SignalP"/>
    </source>
</evidence>
<feature type="chain" id="PRO_5037460166" description="DUF4142 domain-containing protein" evidence="3">
    <location>
        <begin position="18"/>
        <end position="203"/>
    </location>
</feature>
<keyword evidence="3" id="KW-0732">Signal</keyword>
<feature type="coiled-coil region" evidence="1">
    <location>
        <begin position="114"/>
        <end position="141"/>
    </location>
</feature>
<accession>A0A917YKJ6</accession>
<gene>
    <name evidence="4" type="ORF">GCM10010991_24840</name>
</gene>
<keyword evidence="5" id="KW-1185">Reference proteome</keyword>
<dbReference type="EMBL" id="BMLP01000005">
    <property type="protein sequence ID" value="GGO34291.1"/>
    <property type="molecule type" value="Genomic_DNA"/>
</dbReference>
<reference evidence="4 5" key="1">
    <citation type="journal article" date="2014" name="Int. J. Syst. Evol. Microbiol.">
        <title>Complete genome sequence of Corynebacterium casei LMG S-19264T (=DSM 44701T), isolated from a smear-ripened cheese.</title>
        <authorList>
            <consortium name="US DOE Joint Genome Institute (JGI-PGF)"/>
            <person name="Walter F."/>
            <person name="Albersmeier A."/>
            <person name="Kalinowski J."/>
            <person name="Ruckert C."/>
        </authorList>
    </citation>
    <scope>NUCLEOTIDE SEQUENCE [LARGE SCALE GENOMIC DNA]</scope>
    <source>
        <strain evidence="4 5">CGMCC 1.7029</strain>
    </source>
</reference>
<comment type="caution">
    <text evidence="4">The sequence shown here is derived from an EMBL/GenBank/DDBJ whole genome shotgun (WGS) entry which is preliminary data.</text>
</comment>
<evidence type="ECO:0000256" key="1">
    <source>
        <dbReference type="SAM" id="Coils"/>
    </source>
</evidence>
<dbReference type="Proteomes" id="UP000598196">
    <property type="component" value="Unassembled WGS sequence"/>
</dbReference>
<feature type="signal peptide" evidence="3">
    <location>
        <begin position="1"/>
        <end position="17"/>
    </location>
</feature>
<evidence type="ECO:0000313" key="4">
    <source>
        <dbReference type="EMBL" id="GGO34291.1"/>
    </source>
</evidence>
<name>A0A917YKJ6_9RHOB</name>
<organism evidence="4 5">
    <name type="scientific">Gemmobacter aquaticus</name>
    <dbReference type="NCBI Taxonomy" id="490185"/>
    <lineage>
        <taxon>Bacteria</taxon>
        <taxon>Pseudomonadati</taxon>
        <taxon>Pseudomonadota</taxon>
        <taxon>Alphaproteobacteria</taxon>
        <taxon>Rhodobacterales</taxon>
        <taxon>Paracoccaceae</taxon>
        <taxon>Gemmobacter</taxon>
    </lineage>
</organism>
<evidence type="ECO:0000313" key="5">
    <source>
        <dbReference type="Proteomes" id="UP000598196"/>
    </source>
</evidence>
<proteinExistence type="predicted"/>
<keyword evidence="1" id="KW-0175">Coiled coil</keyword>
<sequence>MLALAASFGLISSGASASAECQAGYEQQQRMAIGMHYNAELQAIYDWRDRHFKEALDRYQTEHGSSAATIYADFHRDRANLAERIRSGDLMNSTQAERASEAQTIGRAFRQRMAELNEALRARYNAEIAEIREQMGEMRSVWLEMRTQDLRDLTIEIHDGCRAPGPRLRSVFEWYADTIMGQDSLDNDAPPTPYYPPGVGIRG</sequence>
<protein>
    <recommendedName>
        <fullName evidence="6">DUF4142 domain-containing protein</fullName>
    </recommendedName>
</protein>
<evidence type="ECO:0000256" key="2">
    <source>
        <dbReference type="SAM" id="MobiDB-lite"/>
    </source>
</evidence>
<feature type="region of interest" description="Disordered" evidence="2">
    <location>
        <begin position="183"/>
        <end position="203"/>
    </location>
</feature>
<evidence type="ECO:0008006" key="6">
    <source>
        <dbReference type="Google" id="ProtNLM"/>
    </source>
</evidence>
<dbReference type="AlphaFoldDB" id="A0A917YKJ6"/>